<evidence type="ECO:0000313" key="2">
    <source>
        <dbReference type="EMBL" id="TNH23691.1"/>
    </source>
</evidence>
<evidence type="ECO:0000256" key="1">
    <source>
        <dbReference type="SAM" id="Phobius"/>
    </source>
</evidence>
<dbReference type="Proteomes" id="UP000306145">
    <property type="component" value="Unassembled WGS sequence"/>
</dbReference>
<organism evidence="2 3">
    <name type="scientific">Micromonospora orduensis</name>
    <dbReference type="NCBI Taxonomy" id="1420891"/>
    <lineage>
        <taxon>Bacteria</taxon>
        <taxon>Bacillati</taxon>
        <taxon>Actinomycetota</taxon>
        <taxon>Actinomycetes</taxon>
        <taxon>Micromonosporales</taxon>
        <taxon>Micromonosporaceae</taxon>
        <taxon>Micromonospora</taxon>
    </lineage>
</organism>
<feature type="transmembrane region" description="Helical" evidence="1">
    <location>
        <begin position="101"/>
        <end position="122"/>
    </location>
</feature>
<dbReference type="OrthoDB" id="3381497at2"/>
<sequence length="148" mass="15950">MKIDERVEQLVRDTLHWAVKRQPVEFDEALKGFSDVSTRRSAMELLVAISAFVAVDMCGGKPSPRQIQELATEVAEAESWSSATAQEVEAFLNTILAGRPLSGVLPAGSAVILAFVVAASLLSSGPKSEGEWWFNYLDKVEAAIEAAA</sequence>
<dbReference type="AlphaFoldDB" id="A0A5C4QFM9"/>
<keyword evidence="1" id="KW-1133">Transmembrane helix</keyword>
<protein>
    <submittedName>
        <fullName evidence="2">Uncharacterized protein</fullName>
    </submittedName>
</protein>
<dbReference type="EMBL" id="VDFY01000233">
    <property type="protein sequence ID" value="TNH23691.1"/>
    <property type="molecule type" value="Genomic_DNA"/>
</dbReference>
<comment type="caution">
    <text evidence="2">The sequence shown here is derived from an EMBL/GenBank/DDBJ whole genome shotgun (WGS) entry which is preliminary data.</text>
</comment>
<keyword evidence="1" id="KW-0812">Transmembrane</keyword>
<dbReference type="RefSeq" id="WP_139587144.1">
    <property type="nucleotide sequence ID" value="NZ_VDFY01000233.1"/>
</dbReference>
<reference evidence="2 3" key="1">
    <citation type="submission" date="2019-06" db="EMBL/GenBank/DDBJ databases">
        <title>Micromonospora ordensis sp. nov., isolated from deep marine sediment.</title>
        <authorList>
            <person name="Veyisoglu A."/>
            <person name="Carro L."/>
            <person name="Klenk H.-P."/>
            <person name="Sahin N."/>
        </authorList>
    </citation>
    <scope>NUCLEOTIDE SEQUENCE [LARGE SCALE GENOMIC DNA]</scope>
    <source>
        <strain evidence="2 3">S2509</strain>
    </source>
</reference>
<keyword evidence="1" id="KW-0472">Membrane</keyword>
<evidence type="ECO:0000313" key="3">
    <source>
        <dbReference type="Proteomes" id="UP000306145"/>
    </source>
</evidence>
<keyword evidence="3" id="KW-1185">Reference proteome</keyword>
<gene>
    <name evidence="2" type="ORF">FHG89_26570</name>
</gene>
<accession>A0A5C4QFM9</accession>
<proteinExistence type="predicted"/>
<name>A0A5C4QFM9_9ACTN</name>